<organism evidence="3 4">
    <name type="scientific">Rathayibacter rubneri</name>
    <dbReference type="NCBI Taxonomy" id="2950106"/>
    <lineage>
        <taxon>Bacteria</taxon>
        <taxon>Bacillati</taxon>
        <taxon>Actinomycetota</taxon>
        <taxon>Actinomycetes</taxon>
        <taxon>Micrococcales</taxon>
        <taxon>Microbacteriaceae</taxon>
        <taxon>Rathayibacter</taxon>
    </lineage>
</organism>
<reference evidence="3" key="1">
    <citation type="submission" date="2022-06" db="EMBL/GenBank/DDBJ databases">
        <title>Whole genome shotgun sequencing (WGS) of Rathayibacter sp. ZW T2_19, isolated from stored onions (Allium cepa).</title>
        <authorList>
            <person name="Stoll D.A."/>
            <person name="Huch M."/>
        </authorList>
    </citation>
    <scope>NUCLEOTIDE SEQUENCE</scope>
    <source>
        <strain evidence="3">ZW T2_19</strain>
    </source>
</reference>
<sequence>MPRPAPAGAALAGPALPRTSPRGSLSAVLLALVVLVAALITAPAATAAVPDRWTSPTGTGTACSQAAPCTLPTGVQSAPAGSIVYLTTGTYPDAALRGGKATAAQPLVVTAAPGASPVLTRVKSYVANIVWSEIAVSTTFYLYGANQSIESAHFDGGGLFVRNDGAVVRDSLFENGSSIDGIQVGGASDVLIEGNTVRDYDQDKNNGLHADCIQVFESTGVTLRGNTLSNCYNAGIIFSPGAGDGMSGITVESNFVQSCVVKTAQCRGGSAADFREVTASDLLIRNNTFVDGSLRVGGATNTVFDRNIVSYLAACDSPMTNTIVSSWNTKLCKAPALLNTQGNIQGSPRFVSEDTGDLRLVDGDEALVEGWGSTSPAARDIDGSAFSRNTAGAHAAKVGGPAPTPSATATATAAPTASPTATATPTATPTPTPTPTSTVPVPVPTSTTPIPAPTEPGATEQPAVDTTAPEIAITSPVSGAVIRGITTATVTATDDTAVTAVAFYLGSLKVGDATSTTGTTWELTTTTAGLRGTFPLTARATDAAGNTGISAPVTITLR</sequence>
<evidence type="ECO:0000256" key="1">
    <source>
        <dbReference type="SAM" id="MobiDB-lite"/>
    </source>
</evidence>
<dbReference type="SUPFAM" id="SSF51126">
    <property type="entry name" value="Pectin lyase-like"/>
    <property type="match status" value="1"/>
</dbReference>
<dbReference type="RefSeq" id="WP_251946669.1">
    <property type="nucleotide sequence ID" value="NZ_JAMRYM010000068.1"/>
</dbReference>
<accession>A0A9X2E057</accession>
<dbReference type="InterPro" id="IPR012334">
    <property type="entry name" value="Pectin_lyas_fold"/>
</dbReference>
<dbReference type="Gene3D" id="2.160.20.10">
    <property type="entry name" value="Single-stranded right-handed beta-helix, Pectin lyase-like"/>
    <property type="match status" value="1"/>
</dbReference>
<feature type="compositionally biased region" description="Low complexity" evidence="1">
    <location>
        <begin position="405"/>
        <end position="427"/>
    </location>
</feature>
<protein>
    <submittedName>
        <fullName evidence="3">Right-handed parallel beta-helix repeat-containing protein</fullName>
    </submittedName>
</protein>
<comment type="caution">
    <text evidence="3">The sequence shown here is derived from an EMBL/GenBank/DDBJ whole genome shotgun (WGS) entry which is preliminary data.</text>
</comment>
<dbReference type="Gene3D" id="2.60.40.10">
    <property type="entry name" value="Immunoglobulins"/>
    <property type="match status" value="1"/>
</dbReference>
<dbReference type="AlphaFoldDB" id="A0A9X2E057"/>
<dbReference type="Pfam" id="PF13229">
    <property type="entry name" value="Beta_helix"/>
    <property type="match status" value="1"/>
</dbReference>
<gene>
    <name evidence="3" type="ORF">NB037_13935</name>
</gene>
<dbReference type="SMART" id="SM00710">
    <property type="entry name" value="PbH1"/>
    <property type="match status" value="4"/>
</dbReference>
<feature type="compositionally biased region" description="Low complexity" evidence="1">
    <location>
        <begin position="435"/>
        <end position="449"/>
    </location>
</feature>
<dbReference type="Pfam" id="PF17957">
    <property type="entry name" value="Big_7"/>
    <property type="match status" value="1"/>
</dbReference>
<feature type="domain" description="Right handed beta helix" evidence="2">
    <location>
        <begin position="142"/>
        <end position="304"/>
    </location>
</feature>
<dbReference type="InterPro" id="IPR006626">
    <property type="entry name" value="PbH1"/>
</dbReference>
<dbReference type="GO" id="GO:0005975">
    <property type="term" value="P:carbohydrate metabolic process"/>
    <property type="evidence" value="ECO:0007669"/>
    <property type="project" value="UniProtKB-ARBA"/>
</dbReference>
<dbReference type="InterPro" id="IPR013783">
    <property type="entry name" value="Ig-like_fold"/>
</dbReference>
<dbReference type="EMBL" id="JAMRYM010000068">
    <property type="protein sequence ID" value="MCM6763521.1"/>
    <property type="molecule type" value="Genomic_DNA"/>
</dbReference>
<feature type="region of interest" description="Disordered" evidence="1">
    <location>
        <begin position="392"/>
        <end position="466"/>
    </location>
</feature>
<evidence type="ECO:0000313" key="3">
    <source>
        <dbReference type="EMBL" id="MCM6763521.1"/>
    </source>
</evidence>
<proteinExistence type="predicted"/>
<evidence type="ECO:0000313" key="4">
    <source>
        <dbReference type="Proteomes" id="UP001155240"/>
    </source>
</evidence>
<dbReference type="InterPro" id="IPR039448">
    <property type="entry name" value="Beta_helix"/>
</dbReference>
<name>A0A9X2E057_9MICO</name>
<dbReference type="Proteomes" id="UP001155240">
    <property type="component" value="Unassembled WGS sequence"/>
</dbReference>
<keyword evidence="4" id="KW-1185">Reference proteome</keyword>
<evidence type="ECO:0000259" key="2">
    <source>
        <dbReference type="Pfam" id="PF13229"/>
    </source>
</evidence>
<dbReference type="InterPro" id="IPR011050">
    <property type="entry name" value="Pectin_lyase_fold/virulence"/>
</dbReference>